<evidence type="ECO:0000313" key="2">
    <source>
        <dbReference type="EMBL" id="VAX40573.1"/>
    </source>
</evidence>
<organism evidence="2">
    <name type="scientific">hydrothermal vent metagenome</name>
    <dbReference type="NCBI Taxonomy" id="652676"/>
    <lineage>
        <taxon>unclassified sequences</taxon>
        <taxon>metagenomes</taxon>
        <taxon>ecological metagenomes</taxon>
    </lineage>
</organism>
<proteinExistence type="predicted"/>
<name>A0A3B1DUN0_9ZZZZ</name>
<protein>
    <submittedName>
        <fullName evidence="2">Uncharacterized protein</fullName>
    </submittedName>
</protein>
<accession>A0A3B1DUN0</accession>
<gene>
    <name evidence="2" type="ORF">MNBD_PLANCTO03-2295</name>
</gene>
<dbReference type="AlphaFoldDB" id="A0A3B1DUN0"/>
<dbReference type="EMBL" id="UOGK01000412">
    <property type="protein sequence ID" value="VAX40573.1"/>
    <property type="molecule type" value="Genomic_DNA"/>
</dbReference>
<evidence type="ECO:0000256" key="1">
    <source>
        <dbReference type="SAM" id="MobiDB-lite"/>
    </source>
</evidence>
<feature type="region of interest" description="Disordered" evidence="1">
    <location>
        <begin position="294"/>
        <end position="330"/>
    </location>
</feature>
<sequence length="330" mass="35882">MELKYLGPLGILLCVAVVVALSARLAAQPEDSAESLPGWITQRLTQLDPADPKAYFLLGEEVAGEIQSKVEEQLATQLFGLAFELDRADGSPTWIAPSSCLALASLARLESDGRWLRALASRLDPDYAPPRWRGASQDSSVSEAAFNTAEAVGEARAGHGIQARQLLDKLGVQDLLLRYGRLLGFSASTGALWQIDKWANEWPCRECGNERVVFRPDTDPPSYRECYTCRGNPGPVLTNDQLVAQLRFESRLLHGISRSWGAQLAIDYAAPLREPVADELASVMGIEADKPYWRNGWVASPDAPEEAGPTLDDEPTTDTPPDPASNTPDG</sequence>
<reference evidence="2" key="1">
    <citation type="submission" date="2018-06" db="EMBL/GenBank/DDBJ databases">
        <authorList>
            <person name="Zhirakovskaya E."/>
        </authorList>
    </citation>
    <scope>NUCLEOTIDE SEQUENCE</scope>
</reference>